<gene>
    <name evidence="1" type="ORF">TH68_05120</name>
</gene>
<sequence>MAVDSYKSNGGKLTCSPNQSCEGDTSDSVILKDFHGHLVAEIVLPTKTVKLATKTVKLAAKTVKLASSDGSMAGAFCNVVAVLTLVGGVGSALAAMDSYDPDVAGIFAIGSIANSTRRSAISAQRMAQLMIEQENRRRAATPDT</sequence>
<proteinExistence type="predicted"/>
<organism evidence="1 2">
    <name type="scientific">Candidatus Synechococcus spongiarum 142</name>
    <dbReference type="NCBI Taxonomy" id="1608213"/>
    <lineage>
        <taxon>Bacteria</taxon>
        <taxon>Bacillati</taxon>
        <taxon>Cyanobacteriota</taxon>
        <taxon>Cyanophyceae</taxon>
        <taxon>Synechococcales</taxon>
        <taxon>Synechococcaceae</taxon>
        <taxon>Synechococcus</taxon>
    </lineage>
</organism>
<evidence type="ECO:0000313" key="1">
    <source>
        <dbReference type="EMBL" id="KKZ14381.1"/>
    </source>
</evidence>
<accession>A0A6N3X6R1</accession>
<reference evidence="1 2" key="1">
    <citation type="submission" date="2015-01" db="EMBL/GenBank/DDBJ databases">
        <title>Lifestyle Evolution in Cyanobacterial Symbionts of Sponges.</title>
        <authorList>
            <person name="Burgsdorf I."/>
            <person name="Slaby B.M."/>
            <person name="Handley K.M."/>
            <person name="Haber M."/>
            <person name="Blom J."/>
            <person name="Marshall C.W."/>
            <person name="Gilbert J.A."/>
            <person name="Hentschel U."/>
            <person name="Steindler L."/>
        </authorList>
    </citation>
    <scope>NUCLEOTIDE SEQUENCE [LARGE SCALE GENOMIC DNA]</scope>
    <source>
        <strain evidence="1">142</strain>
    </source>
</reference>
<dbReference type="EMBL" id="JXUO01000167">
    <property type="protein sequence ID" value="KKZ14381.1"/>
    <property type="molecule type" value="Genomic_DNA"/>
</dbReference>
<dbReference type="AlphaFoldDB" id="A0A6N3X6R1"/>
<comment type="caution">
    <text evidence="1">The sequence shown here is derived from an EMBL/GenBank/DDBJ whole genome shotgun (WGS) entry which is preliminary data.</text>
</comment>
<protein>
    <submittedName>
        <fullName evidence="1">Uncharacterized protein</fullName>
    </submittedName>
</protein>
<evidence type="ECO:0000313" key="2">
    <source>
        <dbReference type="Proteomes" id="UP000035054"/>
    </source>
</evidence>
<name>A0A6N3X6R1_9SYNE</name>
<dbReference type="Proteomes" id="UP000035054">
    <property type="component" value="Unassembled WGS sequence"/>
</dbReference>